<dbReference type="FunFam" id="2.30.30.770:FF:000001">
    <property type="entry name" value="60S ribosomal protein L27"/>
    <property type="match status" value="1"/>
</dbReference>
<dbReference type="PANTHER" id="PTHR10497">
    <property type="entry name" value="60S RIBOSOMAL PROTEIN L27"/>
    <property type="match status" value="1"/>
</dbReference>
<reference evidence="6 7" key="1">
    <citation type="submission" date="2015-01" db="EMBL/GenBank/DDBJ databases">
        <title>Evolution of Trichinella species and genotypes.</title>
        <authorList>
            <person name="Korhonen P.K."/>
            <person name="Edoardo P."/>
            <person name="Giuseppe L.R."/>
            <person name="Gasser R.B."/>
        </authorList>
    </citation>
    <scope>NUCLEOTIDE SEQUENCE [LARGE SCALE GENOMIC DNA]</scope>
    <source>
        <strain evidence="6">ISS37</strain>
    </source>
</reference>
<dbReference type="InterPro" id="IPR005824">
    <property type="entry name" value="KOW"/>
</dbReference>
<proteinExistence type="inferred from homology"/>
<evidence type="ECO:0000256" key="2">
    <source>
        <dbReference type="ARBA" id="ARBA00022980"/>
    </source>
</evidence>
<evidence type="ECO:0000259" key="5">
    <source>
        <dbReference type="SMART" id="SM00739"/>
    </source>
</evidence>
<organism evidence="6 7">
    <name type="scientific">Trichinella nelsoni</name>
    <dbReference type="NCBI Taxonomy" id="6336"/>
    <lineage>
        <taxon>Eukaryota</taxon>
        <taxon>Metazoa</taxon>
        <taxon>Ecdysozoa</taxon>
        <taxon>Nematoda</taxon>
        <taxon>Enoplea</taxon>
        <taxon>Dorylaimia</taxon>
        <taxon>Trichinellida</taxon>
        <taxon>Trichinellidae</taxon>
        <taxon>Trichinella</taxon>
    </lineage>
</organism>
<comment type="similarity">
    <text evidence="1 4">Belongs to the eukaryotic ribosomal protein eL27 family.</text>
</comment>
<dbReference type="STRING" id="6336.A0A0V0RQD7"/>
<evidence type="ECO:0000256" key="1">
    <source>
        <dbReference type="ARBA" id="ARBA00009124"/>
    </source>
</evidence>
<dbReference type="GO" id="GO:0003735">
    <property type="term" value="F:structural constituent of ribosome"/>
    <property type="evidence" value="ECO:0007669"/>
    <property type="project" value="InterPro"/>
</dbReference>
<keyword evidence="7" id="KW-1185">Reference proteome</keyword>
<dbReference type="Pfam" id="PF01777">
    <property type="entry name" value="Ribosomal_L27e"/>
    <property type="match status" value="1"/>
</dbReference>
<protein>
    <recommendedName>
        <fullName evidence="4">60S ribosomal protein L27</fullName>
    </recommendedName>
</protein>
<keyword evidence="2 4" id="KW-0689">Ribosomal protein</keyword>
<dbReference type="GO" id="GO:1990904">
    <property type="term" value="C:ribonucleoprotein complex"/>
    <property type="evidence" value="ECO:0007669"/>
    <property type="project" value="UniProtKB-KW"/>
</dbReference>
<dbReference type="GO" id="GO:0005840">
    <property type="term" value="C:ribosome"/>
    <property type="evidence" value="ECO:0007669"/>
    <property type="project" value="UniProtKB-KW"/>
</dbReference>
<dbReference type="InterPro" id="IPR041991">
    <property type="entry name" value="Ribosomal_eL27_KOW"/>
</dbReference>
<dbReference type="AlphaFoldDB" id="A0A0V0RQD7"/>
<dbReference type="Proteomes" id="UP000054630">
    <property type="component" value="Unassembled WGS sequence"/>
</dbReference>
<dbReference type="InterPro" id="IPR018262">
    <property type="entry name" value="Ribosomal_eL27_CS"/>
</dbReference>
<dbReference type="CDD" id="cd06090">
    <property type="entry name" value="KOW_RPL27"/>
    <property type="match status" value="1"/>
</dbReference>
<dbReference type="SMART" id="SM00739">
    <property type="entry name" value="KOW"/>
    <property type="match status" value="1"/>
</dbReference>
<comment type="caution">
    <text evidence="6">The sequence shown here is derived from an EMBL/GenBank/DDBJ whole genome shotgun (WGS) entry which is preliminary data.</text>
</comment>
<evidence type="ECO:0000313" key="6">
    <source>
        <dbReference type="EMBL" id="KRX16720.1"/>
    </source>
</evidence>
<evidence type="ECO:0000313" key="7">
    <source>
        <dbReference type="Proteomes" id="UP000054630"/>
    </source>
</evidence>
<dbReference type="InterPro" id="IPR001141">
    <property type="entry name" value="Ribosomal_eL27"/>
</dbReference>
<dbReference type="GO" id="GO:0006412">
    <property type="term" value="P:translation"/>
    <property type="evidence" value="ECO:0007669"/>
    <property type="project" value="InterPro"/>
</dbReference>
<dbReference type="SUPFAM" id="SSF50104">
    <property type="entry name" value="Translation proteins SH3-like domain"/>
    <property type="match status" value="1"/>
</dbReference>
<name>A0A0V0RQD7_9BILA</name>
<dbReference type="InterPro" id="IPR038655">
    <property type="entry name" value="Ribosomal_eL27_sf"/>
</dbReference>
<dbReference type="PROSITE" id="PS01107">
    <property type="entry name" value="RIBOSOMAL_L27E"/>
    <property type="match status" value="1"/>
</dbReference>
<dbReference type="InterPro" id="IPR008991">
    <property type="entry name" value="Translation_prot_SH3-like_sf"/>
</dbReference>
<dbReference type="OrthoDB" id="2365484at2759"/>
<evidence type="ECO:0000256" key="4">
    <source>
        <dbReference type="RuleBase" id="RU000575"/>
    </source>
</evidence>
<dbReference type="Gene3D" id="2.30.30.770">
    <property type="match status" value="1"/>
</dbReference>
<dbReference type="EMBL" id="JYDL01000101">
    <property type="protein sequence ID" value="KRX16720.1"/>
    <property type="molecule type" value="Genomic_DNA"/>
</dbReference>
<sequence length="142" mass="16597">LLSFDKMGKIMKPGRVVIVLAGKYAGRKAIVIKTHDEGSADRSYGYAFVAGVDQYPLQITRKMGKLKQAKRIKIRPFLKVINHSHLLPTRYIVELNFDKSVVNEHSLRDKVKCKKAKRDVRQLFEERYKLGKNKWFFTKLRF</sequence>
<gene>
    <name evidence="6" type="primary">rpl-27</name>
    <name evidence="6" type="ORF">T07_267</name>
</gene>
<evidence type="ECO:0000256" key="3">
    <source>
        <dbReference type="ARBA" id="ARBA00023274"/>
    </source>
</evidence>
<feature type="non-terminal residue" evidence="6">
    <location>
        <position position="1"/>
    </location>
</feature>
<feature type="domain" description="KOW" evidence="5">
    <location>
        <begin position="10"/>
        <end position="37"/>
    </location>
</feature>
<accession>A0A0V0RQD7</accession>
<dbReference type="Pfam" id="PF00467">
    <property type="entry name" value="KOW"/>
    <property type="match status" value="1"/>
</dbReference>
<keyword evidence="3 4" id="KW-0687">Ribonucleoprotein</keyword>